<protein>
    <recommendedName>
        <fullName evidence="9">Major facilitator superfamily (MFS) profile domain-containing protein</fullName>
    </recommendedName>
</protein>
<dbReference type="InterPro" id="IPR011701">
    <property type="entry name" value="MFS"/>
</dbReference>
<keyword evidence="8" id="KW-1185">Reference proteome</keyword>
<reference evidence="7" key="1">
    <citation type="submission" date="2023-03" db="EMBL/GenBank/DDBJ databases">
        <title>Massive genome expansion in bonnet fungi (Mycena s.s.) driven by repeated elements and novel gene families across ecological guilds.</title>
        <authorList>
            <consortium name="Lawrence Berkeley National Laboratory"/>
            <person name="Harder C.B."/>
            <person name="Miyauchi S."/>
            <person name="Viragh M."/>
            <person name="Kuo A."/>
            <person name="Thoen E."/>
            <person name="Andreopoulos B."/>
            <person name="Lu D."/>
            <person name="Skrede I."/>
            <person name="Drula E."/>
            <person name="Henrissat B."/>
            <person name="Morin E."/>
            <person name="Kohler A."/>
            <person name="Barry K."/>
            <person name="LaButti K."/>
            <person name="Morin E."/>
            <person name="Salamov A."/>
            <person name="Lipzen A."/>
            <person name="Mereny Z."/>
            <person name="Hegedus B."/>
            <person name="Baldrian P."/>
            <person name="Stursova M."/>
            <person name="Weitz H."/>
            <person name="Taylor A."/>
            <person name="Grigoriev I.V."/>
            <person name="Nagy L.G."/>
            <person name="Martin F."/>
            <person name="Kauserud H."/>
        </authorList>
    </citation>
    <scope>NUCLEOTIDE SEQUENCE</scope>
    <source>
        <strain evidence="7">9144</strain>
    </source>
</reference>
<feature type="transmembrane region" description="Helical" evidence="6">
    <location>
        <begin position="49"/>
        <end position="71"/>
    </location>
</feature>
<gene>
    <name evidence="7" type="ORF">GGX14DRAFT_362191</name>
</gene>
<keyword evidence="5 6" id="KW-0472">Membrane</keyword>
<keyword evidence="3 6" id="KW-0812">Transmembrane</keyword>
<evidence type="ECO:0000256" key="2">
    <source>
        <dbReference type="ARBA" id="ARBA00022448"/>
    </source>
</evidence>
<dbReference type="InterPro" id="IPR036259">
    <property type="entry name" value="MFS_trans_sf"/>
</dbReference>
<feature type="transmembrane region" description="Helical" evidence="6">
    <location>
        <begin position="125"/>
        <end position="143"/>
    </location>
</feature>
<organism evidence="7 8">
    <name type="scientific">Mycena pura</name>
    <dbReference type="NCBI Taxonomy" id="153505"/>
    <lineage>
        <taxon>Eukaryota</taxon>
        <taxon>Fungi</taxon>
        <taxon>Dikarya</taxon>
        <taxon>Basidiomycota</taxon>
        <taxon>Agaricomycotina</taxon>
        <taxon>Agaricomycetes</taxon>
        <taxon>Agaricomycetidae</taxon>
        <taxon>Agaricales</taxon>
        <taxon>Marasmiineae</taxon>
        <taxon>Mycenaceae</taxon>
        <taxon>Mycena</taxon>
    </lineage>
</organism>
<accession>A0AAD6YEA4</accession>
<evidence type="ECO:0000256" key="1">
    <source>
        <dbReference type="ARBA" id="ARBA00004127"/>
    </source>
</evidence>
<evidence type="ECO:0000313" key="8">
    <source>
        <dbReference type="Proteomes" id="UP001219525"/>
    </source>
</evidence>
<dbReference type="Gene3D" id="1.20.1250.20">
    <property type="entry name" value="MFS general substrate transporter like domains"/>
    <property type="match status" value="1"/>
</dbReference>
<evidence type="ECO:0008006" key="9">
    <source>
        <dbReference type="Google" id="ProtNLM"/>
    </source>
</evidence>
<comment type="caution">
    <text evidence="7">The sequence shown here is derived from an EMBL/GenBank/DDBJ whole genome shotgun (WGS) entry which is preliminary data.</text>
</comment>
<name>A0AAD6YEA4_9AGAR</name>
<evidence type="ECO:0000256" key="5">
    <source>
        <dbReference type="ARBA" id="ARBA00023136"/>
    </source>
</evidence>
<evidence type="ECO:0000256" key="4">
    <source>
        <dbReference type="ARBA" id="ARBA00022989"/>
    </source>
</evidence>
<dbReference type="EMBL" id="JARJCW010000024">
    <property type="protein sequence ID" value="KAJ7212044.1"/>
    <property type="molecule type" value="Genomic_DNA"/>
</dbReference>
<evidence type="ECO:0000256" key="3">
    <source>
        <dbReference type="ARBA" id="ARBA00022692"/>
    </source>
</evidence>
<dbReference type="PANTHER" id="PTHR23501:SF191">
    <property type="entry name" value="VACUOLAR BASIC AMINO ACID TRANSPORTER 4"/>
    <property type="match status" value="1"/>
</dbReference>
<keyword evidence="4 6" id="KW-1133">Transmembrane helix</keyword>
<proteinExistence type="predicted"/>
<sequence>MTVVGSVIISDSVSLKSRGLYQGFANLLFDLGSAVGAPLGGWIGDTISWRAAFLFQMPLLSCGLTLLFLKVREPPLVLNAAHTTLLAKLKRIDYAGAVSLVAALLTFLVGMNYKTTAEHEWGDPHVWGYLVVAAVLLLGFLAVEFKFAVEPIMAVTILKQVCLLSASIETFQSSYNHCREPRSSWLSCVVPPPLYRLIPTRTVA</sequence>
<dbReference type="Pfam" id="PF07690">
    <property type="entry name" value="MFS_1"/>
    <property type="match status" value="1"/>
</dbReference>
<dbReference type="Proteomes" id="UP001219525">
    <property type="component" value="Unassembled WGS sequence"/>
</dbReference>
<comment type="subcellular location">
    <subcellularLocation>
        <location evidence="1">Endomembrane system</location>
        <topology evidence="1">Multi-pass membrane protein</topology>
    </subcellularLocation>
</comment>
<feature type="transmembrane region" description="Helical" evidence="6">
    <location>
        <begin position="92"/>
        <end position="113"/>
    </location>
</feature>
<dbReference type="GO" id="GO:0000329">
    <property type="term" value="C:fungal-type vacuole membrane"/>
    <property type="evidence" value="ECO:0007669"/>
    <property type="project" value="TreeGrafter"/>
</dbReference>
<evidence type="ECO:0000256" key="6">
    <source>
        <dbReference type="SAM" id="Phobius"/>
    </source>
</evidence>
<dbReference type="PANTHER" id="PTHR23501">
    <property type="entry name" value="MAJOR FACILITATOR SUPERFAMILY"/>
    <property type="match status" value="1"/>
</dbReference>
<dbReference type="GO" id="GO:0012505">
    <property type="term" value="C:endomembrane system"/>
    <property type="evidence" value="ECO:0007669"/>
    <property type="project" value="UniProtKB-SubCell"/>
</dbReference>
<keyword evidence="2" id="KW-0813">Transport</keyword>
<dbReference type="GO" id="GO:0015174">
    <property type="term" value="F:basic amino acid transmembrane transporter activity"/>
    <property type="evidence" value="ECO:0007669"/>
    <property type="project" value="TreeGrafter"/>
</dbReference>
<dbReference type="SUPFAM" id="SSF103473">
    <property type="entry name" value="MFS general substrate transporter"/>
    <property type="match status" value="1"/>
</dbReference>
<dbReference type="GO" id="GO:0005886">
    <property type="term" value="C:plasma membrane"/>
    <property type="evidence" value="ECO:0007669"/>
    <property type="project" value="TreeGrafter"/>
</dbReference>
<evidence type="ECO:0000313" key="7">
    <source>
        <dbReference type="EMBL" id="KAJ7212044.1"/>
    </source>
</evidence>
<feature type="transmembrane region" description="Helical" evidence="6">
    <location>
        <begin position="24"/>
        <end position="43"/>
    </location>
</feature>
<dbReference type="AlphaFoldDB" id="A0AAD6YEA4"/>